<evidence type="ECO:0000256" key="1">
    <source>
        <dbReference type="ARBA" id="ARBA00022485"/>
    </source>
</evidence>
<dbReference type="InterPro" id="IPR017900">
    <property type="entry name" value="4Fe4S_Fe_S_CS"/>
</dbReference>
<dbReference type="GO" id="GO:0051539">
    <property type="term" value="F:4 iron, 4 sulfur cluster binding"/>
    <property type="evidence" value="ECO:0007669"/>
    <property type="project" value="UniProtKB-KW"/>
</dbReference>
<evidence type="ECO:0000256" key="3">
    <source>
        <dbReference type="ARBA" id="ARBA00023004"/>
    </source>
</evidence>
<dbReference type="InterPro" id="IPR029039">
    <property type="entry name" value="Flavoprotein-like_sf"/>
</dbReference>
<dbReference type="AlphaFoldDB" id="A0A212JPD9"/>
<evidence type="ECO:0000259" key="5">
    <source>
        <dbReference type="PROSITE" id="PS51379"/>
    </source>
</evidence>
<feature type="domain" description="4Fe-4S ferredoxin-type" evidence="5">
    <location>
        <begin position="180"/>
        <end position="209"/>
    </location>
</feature>
<sequence length="266" mass="28097">MRISRVHTIAFSPCRTTLATLRAIAAGFGGSATEHDLTLPGARAGLRQFGPEDLVCIGFPVYGGRLPHNAAQVFAGLQGEGTPALLVAVYGNRDFEDALLEMQREAAERGFVAIAAAAPVAEHCIATEVAAGRPDARDAAVLARFGEKIAAYAASLPSPAAAAFTAPGEFPYRKDIIRAKAAPKAAEGCIRCGACVKVCPTGAIAPDAPESADDSACIICMACIKACPEGVRKPTHATYEKSREWLRATCMERKEPRFFPEDLRPN</sequence>
<dbReference type="Gene3D" id="3.30.70.20">
    <property type="match status" value="1"/>
</dbReference>
<dbReference type="PANTHER" id="PTHR43687">
    <property type="entry name" value="ADENYLYLSULFATE REDUCTASE, BETA SUBUNIT"/>
    <property type="match status" value="1"/>
</dbReference>
<accession>A0A212JPD9</accession>
<evidence type="ECO:0000313" key="6">
    <source>
        <dbReference type="EMBL" id="SBW01299.1"/>
    </source>
</evidence>
<feature type="domain" description="4Fe-4S ferredoxin-type" evidence="5">
    <location>
        <begin position="213"/>
        <end position="237"/>
    </location>
</feature>
<dbReference type="PANTHER" id="PTHR43687:SF1">
    <property type="entry name" value="FERREDOXIN III"/>
    <property type="match status" value="1"/>
</dbReference>
<evidence type="ECO:0000256" key="4">
    <source>
        <dbReference type="ARBA" id="ARBA00023014"/>
    </source>
</evidence>
<dbReference type="SUPFAM" id="SSF52218">
    <property type="entry name" value="Flavoproteins"/>
    <property type="match status" value="1"/>
</dbReference>
<keyword evidence="3" id="KW-0408">Iron</keyword>
<dbReference type="PROSITE" id="PS00198">
    <property type="entry name" value="4FE4S_FER_1"/>
    <property type="match status" value="2"/>
</dbReference>
<dbReference type="InterPro" id="IPR017896">
    <property type="entry name" value="4Fe4S_Fe-S-bd"/>
</dbReference>
<protein>
    <submittedName>
        <fullName evidence="6">4Fe-4S ferredoxin iron-sulfur binding domain protein</fullName>
    </submittedName>
</protein>
<dbReference type="PROSITE" id="PS51379">
    <property type="entry name" value="4FE4S_FER_2"/>
    <property type="match status" value="2"/>
</dbReference>
<keyword evidence="2" id="KW-0479">Metal-binding</keyword>
<proteinExistence type="predicted"/>
<dbReference type="EMBL" id="FLUQ01000001">
    <property type="protein sequence ID" value="SBW01299.1"/>
    <property type="molecule type" value="Genomic_DNA"/>
</dbReference>
<name>A0A212JPD9_9DELT</name>
<keyword evidence="1" id="KW-0004">4Fe-4S</keyword>
<dbReference type="SUPFAM" id="SSF54862">
    <property type="entry name" value="4Fe-4S ferredoxins"/>
    <property type="match status" value="1"/>
</dbReference>
<dbReference type="Gene3D" id="3.40.50.360">
    <property type="match status" value="1"/>
</dbReference>
<dbReference type="InterPro" id="IPR050572">
    <property type="entry name" value="Fe-S_Ferredoxin"/>
</dbReference>
<organism evidence="6">
    <name type="scientific">uncultured delta proteobacterium</name>
    <dbReference type="NCBI Taxonomy" id="34034"/>
    <lineage>
        <taxon>Bacteria</taxon>
        <taxon>Deltaproteobacteria</taxon>
        <taxon>environmental samples</taxon>
    </lineage>
</organism>
<evidence type="ECO:0000256" key="2">
    <source>
        <dbReference type="ARBA" id="ARBA00022723"/>
    </source>
</evidence>
<keyword evidence="4" id="KW-0411">Iron-sulfur</keyword>
<reference evidence="6" key="1">
    <citation type="submission" date="2016-04" db="EMBL/GenBank/DDBJ databases">
        <authorList>
            <person name="Evans L.H."/>
            <person name="Alamgir A."/>
            <person name="Owens N."/>
            <person name="Weber N.D."/>
            <person name="Virtaneva K."/>
            <person name="Barbian K."/>
            <person name="Babar A."/>
            <person name="Rosenke K."/>
        </authorList>
    </citation>
    <scope>NUCLEOTIDE SEQUENCE</scope>
    <source>
        <strain evidence="6">86</strain>
    </source>
</reference>
<gene>
    <name evidence="6" type="ORF">KL86DPRO_11936</name>
</gene>
<dbReference type="Pfam" id="PF12838">
    <property type="entry name" value="Fer4_7"/>
    <property type="match status" value="1"/>
</dbReference>
<dbReference type="GO" id="GO:0046872">
    <property type="term" value="F:metal ion binding"/>
    <property type="evidence" value="ECO:0007669"/>
    <property type="project" value="UniProtKB-KW"/>
</dbReference>